<dbReference type="OrthoDB" id="26401at2759"/>
<dbReference type="GO" id="GO:0070979">
    <property type="term" value="P:protein K11-linked ubiquitination"/>
    <property type="evidence" value="ECO:0007669"/>
    <property type="project" value="TreeGrafter"/>
</dbReference>
<keyword evidence="5" id="KW-0131">Cell cycle</keyword>
<dbReference type="GeneID" id="19970583"/>
<dbReference type="PANTHER" id="PTHR12827">
    <property type="entry name" value="MEIOTIC CHECKPOINT REGULATOR TSG24 FAMILY MEMBER"/>
    <property type="match status" value="1"/>
</dbReference>
<dbReference type="Proteomes" id="UP000030752">
    <property type="component" value="Unassembled WGS sequence"/>
</dbReference>
<keyword evidence="3" id="KW-0677">Repeat</keyword>
<organism evidence="8 9">
    <name type="scientific">Cyphellophora europaea (strain CBS 101466)</name>
    <name type="common">Phialophora europaea</name>
    <dbReference type="NCBI Taxonomy" id="1220924"/>
    <lineage>
        <taxon>Eukaryota</taxon>
        <taxon>Fungi</taxon>
        <taxon>Dikarya</taxon>
        <taxon>Ascomycota</taxon>
        <taxon>Pezizomycotina</taxon>
        <taxon>Eurotiomycetes</taxon>
        <taxon>Chaetothyriomycetidae</taxon>
        <taxon>Chaetothyriales</taxon>
        <taxon>Cyphellophoraceae</taxon>
        <taxon>Cyphellophora</taxon>
    </lineage>
</organism>
<accession>W2S032</accession>
<evidence type="ECO:0000256" key="4">
    <source>
        <dbReference type="ARBA" id="ARBA00022776"/>
    </source>
</evidence>
<dbReference type="InterPro" id="IPR011989">
    <property type="entry name" value="ARM-like"/>
</dbReference>
<sequence>MATVRSLGVHEPTALPYLIAEGTLPSDPSPETYRYHSYLTKSRNDSELVEEEILIADSCVVWSKCGVIKRVLNLSIEDDSVLQAFTTFFPKDDLGSEGPNREYEEALVVVLKSQVHILLVSGDSHLLPLSFEAQSAFACPNGFLLQRRVASEDDATEESTIAFHHDLSTINESQGTIRTSSARPSLVLPDITKDLPQPVRRGHGMPRTFSCVETMSELGLVVFGSTDRAQSLDDCQALPTSETLLYISRHDELRYASEDHESLCISVTYDPSSDAITIWHVAGDVPLSARTKSKSQKQNRKSATSKRKSSNIYGRNQGAATPAALREPHPLRQSFTGLAQSYAEGNLNSSAADQRAAGADELANQLGPEFEQVGVQTRSARRVSSMLARTDLGAVNDRNTFHDLAVGHNTRKSVGRGPRRGESIGSFSDRQSFGIRRRSSFHAATSILSTGTSFLNVPGQLRVDDVDSHHHLDMMSEDLLESTDLRRDLGFFKLTSFSLSEEGSSESQPDLKVLTIPTPKRYDEESMSISVCVHDHVSEQIAIVDVHVDTVTAIKKHKLSKKIKLKATSIRRGSSISGVCLVNDDHVQRLLILTKTRQGDPLLHLEAPWSPSFRMDLPSSHLLSDPLDLLVRSTPTKKRDEGLRRTIPASSIEVASVYQYGRRGRVALVSPSGRAHTLLIKLRPADALVSQILTMCDFVLGKDFQDCMLVAFWEVQRWLSKREAREFPEWTSLVVTLFTLAAPFIDEKHSKSGTPSRRKRGGLLRSASGTAIDLSNFNAMKEAHTTAGSNCHQSTSWQWLIDDDQRDSLPSPSPRSPRHARSQSQAVDDAQERKDSFILQCIGWAREFVQSPAGEATNGPEGYLPVSINKERSVRQTALAKILVGIHLLYEEHKLMSITDRPQTSFESLPGVMSQLGLWLGWQAWTMHEDAYYVNESSSDNRWLLEDSRVSGLEVPDQPFEPPSILQYLCQCVIGDPERSFPTLDLVAEYQQPPASDAPSDAVLSLTPHTHMLTTVMNSSREWTGPLSAYEHFRKLDLSGHPYVHAPDGFAAAFRQALASIRTMTPDLLNIEQAELTRPSHGAHRSRLTGLAPHAASKDYHAASVAAFDAESIQRWDVSSELDRQAVTKLVFQDDRRFQEASKLVNQTRPPLVTCIPEPDWTEADLLEAQKELAQLVARRTLSVASGRAMMHFSARIPLLTERVPIPAFSLQCLMSPRSTSESAQPMTFSADKSAFTEEKVCWAFFHNGASAGLMISKHAKCIDTSWILYNKPQELTNRHAGFLLALGLNGHLRSLAKWVAFKYLTPKHTMTSIGLLLGLSASYLGTQDQLITRLLSVHVTRLLPPGAAELNLSPLTQTTGIMGIGLLYYNSQHRRMSDMMLSEIENNDSEEGMAEELVLRDEGYRLAAGFSLGLMNLGLGNQNASLHDLSVPERLLAIAVGTKNVNLVHVLDRATAGAVMAVAFMFMKTNDAAVARKIDIPETLHQFDYVRPDIFLLRTLARHLIMWEAISPTQDFVTASLPKEYRHRASLQKTVHLATEDMPFFNILAGICFALGLRYAGSQRYDVRDLLVSYLDHFLRLSHLPCPHYDARVTLNSVRNCLDVVALATATVMAGSGDLIVMRRLRSLHGRTDKDTPFGSHMAAHMALGVLFLGGGTMTFGTSNLAIASLCIAFYPLFPGDVLDNKAHLQALRHLWVLAVEGRSLVCRQKEGGDLVAGLNARVELKSGESVTVRSPGLLPDFDSMKRLHVAGEGWWDVTLDFTDDAILNHVKKEGAVNIWLQSQADFDRPTAKSNILFEELRVLDREGMRGANGVPSVIRNFASRTHPNALPSEGNPFEWLFDLRSFQDYDAKERDLVLDALQGEGKELLNDTPVDSRLALERGLLPEDEVGNMSRSKLWELRALLTWFDRFEMEDEAAMGEGETKWSDGLWVRREVVERLRERVWDTMVQNGSVEA</sequence>
<dbReference type="PANTHER" id="PTHR12827:SF3">
    <property type="entry name" value="ANAPHASE-PROMOTING COMPLEX SUBUNIT 1"/>
    <property type="match status" value="1"/>
</dbReference>
<dbReference type="Pfam" id="PF12859">
    <property type="entry name" value="ANAPC1"/>
    <property type="match status" value="1"/>
</dbReference>
<dbReference type="FunFam" id="1.25.10.10:FF:000217">
    <property type="entry name" value="20S cyclosome subunit (APC1/BimE)"/>
    <property type="match status" value="1"/>
</dbReference>
<dbReference type="VEuPathDB" id="FungiDB:HMPREF1541_03244"/>
<evidence type="ECO:0000259" key="7">
    <source>
        <dbReference type="Pfam" id="PF12859"/>
    </source>
</evidence>
<gene>
    <name evidence="8" type="ORF">HMPREF1541_03244</name>
</gene>
<dbReference type="InterPro" id="IPR049255">
    <property type="entry name" value="Apc1_N"/>
</dbReference>
<dbReference type="RefSeq" id="XP_008715818.1">
    <property type="nucleotide sequence ID" value="XM_008717596.1"/>
</dbReference>
<feature type="domain" description="Anaphase-promoting complex subunit 1 N-terminal" evidence="7">
    <location>
        <begin position="29"/>
        <end position="737"/>
    </location>
</feature>
<evidence type="ECO:0000313" key="8">
    <source>
        <dbReference type="EMBL" id="ETN41309.1"/>
    </source>
</evidence>
<feature type="compositionally biased region" description="Basic residues" evidence="6">
    <location>
        <begin position="409"/>
        <end position="418"/>
    </location>
</feature>
<dbReference type="HOGENOM" id="CLU_000746_0_0_1"/>
<evidence type="ECO:0000256" key="2">
    <source>
        <dbReference type="ARBA" id="ARBA00022618"/>
    </source>
</evidence>
<feature type="region of interest" description="Disordered" evidence="6">
    <location>
        <begin position="289"/>
        <end position="328"/>
    </location>
</feature>
<name>W2S032_CYPE1</name>
<dbReference type="eggNOG" id="KOG1858">
    <property type="taxonomic scope" value="Eukaryota"/>
</dbReference>
<keyword evidence="2" id="KW-0132">Cell division</keyword>
<comment type="similarity">
    <text evidence="1">Belongs to the APC1 family.</text>
</comment>
<dbReference type="STRING" id="1220924.W2S032"/>
<feature type="region of interest" description="Disordered" evidence="6">
    <location>
        <begin position="409"/>
        <end position="429"/>
    </location>
</feature>
<evidence type="ECO:0000256" key="3">
    <source>
        <dbReference type="ARBA" id="ARBA00022737"/>
    </source>
</evidence>
<evidence type="ECO:0000256" key="6">
    <source>
        <dbReference type="SAM" id="MobiDB-lite"/>
    </source>
</evidence>
<dbReference type="GO" id="GO:0060090">
    <property type="term" value="F:molecular adaptor activity"/>
    <property type="evidence" value="ECO:0007669"/>
    <property type="project" value="TreeGrafter"/>
</dbReference>
<reference evidence="8 9" key="1">
    <citation type="submission" date="2013-03" db="EMBL/GenBank/DDBJ databases">
        <title>The Genome Sequence of Phialophora europaea CBS 101466.</title>
        <authorList>
            <consortium name="The Broad Institute Genomics Platform"/>
            <person name="Cuomo C."/>
            <person name="de Hoog S."/>
            <person name="Gorbushina A."/>
            <person name="Walker B."/>
            <person name="Young S.K."/>
            <person name="Zeng Q."/>
            <person name="Gargeya S."/>
            <person name="Fitzgerald M."/>
            <person name="Haas B."/>
            <person name="Abouelleil A."/>
            <person name="Allen A.W."/>
            <person name="Alvarado L."/>
            <person name="Arachchi H.M."/>
            <person name="Berlin A.M."/>
            <person name="Chapman S.B."/>
            <person name="Gainer-Dewar J."/>
            <person name="Goldberg J."/>
            <person name="Griggs A."/>
            <person name="Gujja S."/>
            <person name="Hansen M."/>
            <person name="Howarth C."/>
            <person name="Imamovic A."/>
            <person name="Ireland A."/>
            <person name="Larimer J."/>
            <person name="McCowan C."/>
            <person name="Murphy C."/>
            <person name="Pearson M."/>
            <person name="Poon T.W."/>
            <person name="Priest M."/>
            <person name="Roberts A."/>
            <person name="Saif S."/>
            <person name="Shea T."/>
            <person name="Sisk P."/>
            <person name="Sykes S."/>
            <person name="Wortman J."/>
            <person name="Nusbaum C."/>
            <person name="Birren B."/>
        </authorList>
    </citation>
    <scope>NUCLEOTIDE SEQUENCE [LARGE SCALE GENOMIC DNA]</scope>
    <source>
        <strain evidence="8 9">CBS 101466</strain>
    </source>
</reference>
<dbReference type="FunFam" id="1.25.10.10:FF:000400">
    <property type="entry name" value="20S cyclosome subunit (APC1/BimE), putative"/>
    <property type="match status" value="1"/>
</dbReference>
<keyword evidence="9" id="KW-1185">Reference proteome</keyword>
<evidence type="ECO:0000256" key="1">
    <source>
        <dbReference type="ARBA" id="ARBA00010547"/>
    </source>
</evidence>
<dbReference type="GO" id="GO:0031145">
    <property type="term" value="P:anaphase-promoting complex-dependent catabolic process"/>
    <property type="evidence" value="ECO:0007669"/>
    <property type="project" value="TreeGrafter"/>
</dbReference>
<proteinExistence type="inferred from homology"/>
<dbReference type="GO" id="GO:0051301">
    <property type="term" value="P:cell division"/>
    <property type="evidence" value="ECO:0007669"/>
    <property type="project" value="UniProtKB-KW"/>
</dbReference>
<feature type="region of interest" description="Disordered" evidence="6">
    <location>
        <begin position="804"/>
        <end position="832"/>
    </location>
</feature>
<dbReference type="Gene3D" id="1.25.10.10">
    <property type="entry name" value="Leucine-rich Repeat Variant"/>
    <property type="match status" value="3"/>
</dbReference>
<protein>
    <recommendedName>
        <fullName evidence="7">Anaphase-promoting complex subunit 1 N-terminal domain-containing protein</fullName>
    </recommendedName>
</protein>
<dbReference type="EMBL" id="KB822719">
    <property type="protein sequence ID" value="ETN41309.1"/>
    <property type="molecule type" value="Genomic_DNA"/>
</dbReference>
<dbReference type="InParanoid" id="W2S032"/>
<evidence type="ECO:0000313" key="9">
    <source>
        <dbReference type="Proteomes" id="UP000030752"/>
    </source>
</evidence>
<dbReference type="InterPro" id="IPR024990">
    <property type="entry name" value="Apc1"/>
</dbReference>
<feature type="compositionally biased region" description="Basic residues" evidence="6">
    <location>
        <begin position="291"/>
        <end position="309"/>
    </location>
</feature>
<keyword evidence="4" id="KW-0498">Mitosis</keyword>
<evidence type="ECO:0000256" key="5">
    <source>
        <dbReference type="ARBA" id="ARBA00023306"/>
    </source>
</evidence>
<dbReference type="GO" id="GO:0007091">
    <property type="term" value="P:metaphase/anaphase transition of mitotic cell cycle"/>
    <property type="evidence" value="ECO:0007669"/>
    <property type="project" value="TreeGrafter"/>
</dbReference>
<dbReference type="GO" id="GO:0005680">
    <property type="term" value="C:anaphase-promoting complex"/>
    <property type="evidence" value="ECO:0007669"/>
    <property type="project" value="InterPro"/>
</dbReference>